<feature type="domain" description="RRM" evidence="5">
    <location>
        <begin position="553"/>
        <end position="637"/>
    </location>
</feature>
<dbReference type="EMBL" id="GG745337">
    <property type="protein sequence ID" value="KNE60933.1"/>
    <property type="molecule type" value="Genomic_DNA"/>
</dbReference>
<proteinExistence type="predicted"/>
<dbReference type="VEuPathDB" id="FungiDB:AMAG_06694"/>
<evidence type="ECO:0000256" key="3">
    <source>
        <dbReference type="PROSITE-ProRule" id="PRU00176"/>
    </source>
</evidence>
<dbReference type="PROSITE" id="PS50102">
    <property type="entry name" value="RRM"/>
    <property type="match status" value="3"/>
</dbReference>
<reference evidence="7" key="2">
    <citation type="submission" date="2009-11" db="EMBL/GenBank/DDBJ databases">
        <title>The Genome Sequence of Allomyces macrogynus strain ATCC 38327.</title>
        <authorList>
            <consortium name="The Broad Institute Genome Sequencing Platform"/>
            <person name="Russ C."/>
            <person name="Cuomo C."/>
            <person name="Shea T."/>
            <person name="Young S.K."/>
            <person name="Zeng Q."/>
            <person name="Koehrsen M."/>
            <person name="Haas B."/>
            <person name="Borodovsky M."/>
            <person name="Guigo R."/>
            <person name="Alvarado L."/>
            <person name="Berlin A."/>
            <person name="Borenstein D."/>
            <person name="Chen Z."/>
            <person name="Engels R."/>
            <person name="Freedman E."/>
            <person name="Gellesch M."/>
            <person name="Goldberg J."/>
            <person name="Griggs A."/>
            <person name="Gujja S."/>
            <person name="Heiman D."/>
            <person name="Hepburn T."/>
            <person name="Howarth C."/>
            <person name="Jen D."/>
            <person name="Larson L."/>
            <person name="Lewis B."/>
            <person name="Mehta T."/>
            <person name="Park D."/>
            <person name="Pearson M."/>
            <person name="Roberts A."/>
            <person name="Saif S."/>
            <person name="Shenoy N."/>
            <person name="Sisk P."/>
            <person name="Stolte C."/>
            <person name="Sykes S."/>
            <person name="Walk T."/>
            <person name="White J."/>
            <person name="Yandava C."/>
            <person name="Burger G."/>
            <person name="Gray M.W."/>
            <person name="Holland P.W.H."/>
            <person name="King N."/>
            <person name="Lang F.B.F."/>
            <person name="Roger A.J."/>
            <person name="Ruiz-Trillo I."/>
            <person name="Lander E."/>
            <person name="Nusbaum C."/>
        </authorList>
    </citation>
    <scope>NUCLEOTIDE SEQUENCE [LARGE SCALE GENOMIC DNA]</scope>
    <source>
        <strain evidence="7">ATCC 38327</strain>
    </source>
</reference>
<feature type="domain" description="RRM" evidence="5">
    <location>
        <begin position="861"/>
        <end position="938"/>
    </location>
</feature>
<feature type="region of interest" description="Disordered" evidence="4">
    <location>
        <begin position="1"/>
        <end position="21"/>
    </location>
</feature>
<feature type="compositionally biased region" description="Basic and acidic residues" evidence="4">
    <location>
        <begin position="524"/>
        <end position="545"/>
    </location>
</feature>
<keyword evidence="7" id="KW-1185">Reference proteome</keyword>
<evidence type="ECO:0000313" key="7">
    <source>
        <dbReference type="Proteomes" id="UP000054350"/>
    </source>
</evidence>
<organism evidence="6 7">
    <name type="scientific">Allomyces macrogynus (strain ATCC 38327)</name>
    <name type="common">Allomyces javanicus var. macrogynus</name>
    <dbReference type="NCBI Taxonomy" id="578462"/>
    <lineage>
        <taxon>Eukaryota</taxon>
        <taxon>Fungi</taxon>
        <taxon>Fungi incertae sedis</taxon>
        <taxon>Blastocladiomycota</taxon>
        <taxon>Blastocladiomycetes</taxon>
        <taxon>Blastocladiales</taxon>
        <taxon>Blastocladiaceae</taxon>
        <taxon>Allomyces</taxon>
    </lineage>
</organism>
<evidence type="ECO:0000256" key="1">
    <source>
        <dbReference type="ARBA" id="ARBA00022737"/>
    </source>
</evidence>
<dbReference type="GO" id="GO:0003723">
    <property type="term" value="F:RNA binding"/>
    <property type="evidence" value="ECO:0007669"/>
    <property type="project" value="UniProtKB-UniRule"/>
</dbReference>
<keyword evidence="1" id="KW-0677">Repeat</keyword>
<accession>A0A0L0SEH6</accession>
<dbReference type="Proteomes" id="UP000054350">
    <property type="component" value="Unassembled WGS sequence"/>
</dbReference>
<protein>
    <recommendedName>
        <fullName evidence="5">RRM domain-containing protein</fullName>
    </recommendedName>
</protein>
<reference evidence="6 7" key="1">
    <citation type="submission" date="2009-11" db="EMBL/GenBank/DDBJ databases">
        <title>Annotation of Allomyces macrogynus ATCC 38327.</title>
        <authorList>
            <consortium name="The Broad Institute Genome Sequencing Platform"/>
            <person name="Russ C."/>
            <person name="Cuomo C."/>
            <person name="Burger G."/>
            <person name="Gray M.W."/>
            <person name="Holland P.W.H."/>
            <person name="King N."/>
            <person name="Lang F.B.F."/>
            <person name="Roger A.J."/>
            <person name="Ruiz-Trillo I."/>
            <person name="Young S.K."/>
            <person name="Zeng Q."/>
            <person name="Gargeya S."/>
            <person name="Fitzgerald M."/>
            <person name="Haas B."/>
            <person name="Abouelleil A."/>
            <person name="Alvarado L."/>
            <person name="Arachchi H.M."/>
            <person name="Berlin A."/>
            <person name="Chapman S.B."/>
            <person name="Gearin G."/>
            <person name="Goldberg J."/>
            <person name="Griggs A."/>
            <person name="Gujja S."/>
            <person name="Hansen M."/>
            <person name="Heiman D."/>
            <person name="Howarth C."/>
            <person name="Larimer J."/>
            <person name="Lui A."/>
            <person name="MacDonald P.J.P."/>
            <person name="McCowen C."/>
            <person name="Montmayeur A."/>
            <person name="Murphy C."/>
            <person name="Neiman D."/>
            <person name="Pearson M."/>
            <person name="Priest M."/>
            <person name="Roberts A."/>
            <person name="Saif S."/>
            <person name="Shea T."/>
            <person name="Sisk P."/>
            <person name="Stolte C."/>
            <person name="Sykes S."/>
            <person name="Wortman J."/>
            <person name="Nusbaum C."/>
            <person name="Birren B."/>
        </authorList>
    </citation>
    <scope>NUCLEOTIDE SEQUENCE [LARGE SCALE GENOMIC DNA]</scope>
    <source>
        <strain evidence="6 7">ATCC 38327</strain>
    </source>
</reference>
<dbReference type="Pfam" id="PF00076">
    <property type="entry name" value="RRM_1"/>
    <property type="match status" value="2"/>
</dbReference>
<name>A0A0L0SEH6_ALLM3</name>
<dbReference type="PANTHER" id="PTHR24012">
    <property type="entry name" value="RNA BINDING PROTEIN"/>
    <property type="match status" value="1"/>
</dbReference>
<feature type="region of interest" description="Disordered" evidence="4">
    <location>
        <begin position="780"/>
        <end position="853"/>
    </location>
</feature>
<dbReference type="SMART" id="SM00360">
    <property type="entry name" value="RRM"/>
    <property type="match status" value="4"/>
</dbReference>
<feature type="compositionally biased region" description="Basic residues" evidence="4">
    <location>
        <begin position="1"/>
        <end position="11"/>
    </location>
</feature>
<dbReference type="Gene3D" id="3.30.70.330">
    <property type="match status" value="3"/>
</dbReference>
<dbReference type="AlphaFoldDB" id="A0A0L0SEH6"/>
<dbReference type="eggNOG" id="KOG0128">
    <property type="taxonomic scope" value="Eukaryota"/>
</dbReference>
<dbReference type="SUPFAM" id="SSF48452">
    <property type="entry name" value="TPR-like"/>
    <property type="match status" value="1"/>
</dbReference>
<keyword evidence="2 3" id="KW-0694">RNA-binding</keyword>
<gene>
    <name evidence="6" type="ORF">AMAG_06694</name>
</gene>
<dbReference type="Gene3D" id="1.25.40.10">
    <property type="entry name" value="Tetratricopeptide repeat domain"/>
    <property type="match status" value="1"/>
</dbReference>
<dbReference type="InterPro" id="IPR035979">
    <property type="entry name" value="RBD_domain_sf"/>
</dbReference>
<evidence type="ECO:0000256" key="2">
    <source>
        <dbReference type="ARBA" id="ARBA00022884"/>
    </source>
</evidence>
<feature type="region of interest" description="Disordered" evidence="4">
    <location>
        <begin position="512"/>
        <end position="545"/>
    </location>
</feature>
<dbReference type="CDD" id="cd00590">
    <property type="entry name" value="RRM_SF"/>
    <property type="match status" value="1"/>
</dbReference>
<dbReference type="InterPro" id="IPR011990">
    <property type="entry name" value="TPR-like_helical_dom_sf"/>
</dbReference>
<dbReference type="OrthoDB" id="360390at2759"/>
<feature type="domain" description="RRM" evidence="5">
    <location>
        <begin position="676"/>
        <end position="759"/>
    </location>
</feature>
<sequence>MASLSFKRRQQLKSDPTKLQEAQLTEEQWRTWLHEEVGMATDRDEKTAVVPIFEAAVANFPSAEIWLLYCRFVLDDVRTCLEVRREAPEYAEDPVLAFPDDVMAVFRRAVELHGFHFAKGSEIWGLFMEFLTMAEMPVKARRSAFVEQLRIPHRALSDTFSAYSRFEFSACNNVATEYEMHMAEGNALYQAMLTLTADLEQYETAVASSSDDRPAAAAAYIEHVKQLAAADLLSAAAIPAIYERAVTEWGPSAAPLWTNYVQWTKTASGTAWSDDLARVADRALVACPTEADVFRHWLRVAVATNVSSGRVYQQFTRFLAQCGSIDAFHAVALEGVWALERCGLGVQSVLETAMEVRAQRFPDAVPVSFALDEWCLCWVARGKADAGKEAVLVAVFEIVKSRCTAAATWARVLSILTALPPSLAAGVPDLASTESTRALFHAVLGKLVDDPTPVLEVMLAWEYAHGTMPDVETVAAQIDYYRAYYAQYYQYAAETAVAAAPEPDDVVMADAAAPAPTARREKRKGGDSSSADRDSKRTKPTMTDEAKIEKLNRTILVKHVAPEQEGGIRRMFAPFGTIRDVRFLPRKPNADEDGDEDGTTLAFVQFTTTDAVLEAFKNRKDLTFATGVPVRFEMAAGSTFDPLAVLREEKAAAIERVAQEKERKHAAYSRADQSGTTVFVANVHKRVDAEMLRKVFARDGRNVTDVRLMVTKHGESKGYGYIEFATRDEALAAVAALDGHVLPEEAPNGRAISVAMSDPSKRKNAGKVVEPATKAPALVPMDVVSVDGDSKIPTPRGARSATPEPSSARDMTPQPETPQDDDVAMAEATDRAEDRAASATPVPDDRPAAVAGTRVRDLDPRVLFVSNVAFVTKEPALRAKFAPFGEITQFRALKTPQGKPRGIVFVSFADADAAQAAIAALHGTTLDGRTLSVQVASPTRAAGAAGAKQQERLQTDQRARNDQVRERALRQVQADAAKRAAAPVDREARRVARKAFVRNVPSGTTEEGVRAWLTPELVAGLTHVSVADEAAGGKLHAILSFADEAMAAAAVLLLNRKKVEGGAELFAEHKRLSAAPIRGANAAAPAAPMLAPTTLRRGAHGKQRIKVTAAPKPATSDAMVVEESGAVEKGAEKASLAPKSNDFFRTLFTAGKK</sequence>
<dbReference type="InterPro" id="IPR000504">
    <property type="entry name" value="RRM_dom"/>
</dbReference>
<dbReference type="SUPFAM" id="SSF54928">
    <property type="entry name" value="RNA-binding domain, RBD"/>
    <property type="match status" value="3"/>
</dbReference>
<dbReference type="STRING" id="578462.A0A0L0SEH6"/>
<dbReference type="InterPro" id="IPR012677">
    <property type="entry name" value="Nucleotide-bd_a/b_plait_sf"/>
</dbReference>
<dbReference type="eggNOG" id="KOG0123">
    <property type="taxonomic scope" value="Eukaryota"/>
</dbReference>
<evidence type="ECO:0000313" key="6">
    <source>
        <dbReference type="EMBL" id="KNE60933.1"/>
    </source>
</evidence>
<evidence type="ECO:0000259" key="5">
    <source>
        <dbReference type="PROSITE" id="PS50102"/>
    </source>
</evidence>
<evidence type="ECO:0000256" key="4">
    <source>
        <dbReference type="SAM" id="MobiDB-lite"/>
    </source>
</evidence>